<dbReference type="Pfam" id="PF04404">
    <property type="entry name" value="ERF"/>
    <property type="match status" value="1"/>
</dbReference>
<dbReference type="OrthoDB" id="1976435at2"/>
<dbReference type="AlphaFoldDB" id="M8DD79"/>
<dbReference type="RefSeq" id="WP_003385986.1">
    <property type="nucleotide sequence ID" value="NZ_APBN01000001.1"/>
</dbReference>
<evidence type="ECO:0000313" key="1">
    <source>
        <dbReference type="EMBL" id="EMT54269.1"/>
    </source>
</evidence>
<protein>
    <recommendedName>
        <fullName evidence="3">ERF family protein</fullName>
    </recommendedName>
</protein>
<name>M8DD79_9BACL</name>
<proteinExistence type="predicted"/>
<dbReference type="EMBL" id="APBN01000001">
    <property type="protein sequence ID" value="EMT54269.1"/>
    <property type="molecule type" value="Genomic_DNA"/>
</dbReference>
<accession>M8DD79</accession>
<dbReference type="STRING" id="1300222.I532_01645"/>
<gene>
    <name evidence="1" type="ORF">I532_01645</name>
</gene>
<evidence type="ECO:0008006" key="3">
    <source>
        <dbReference type="Google" id="ProtNLM"/>
    </source>
</evidence>
<evidence type="ECO:0000313" key="2">
    <source>
        <dbReference type="Proteomes" id="UP000012081"/>
    </source>
</evidence>
<sequence length="214" mass="24269">MSTADKRLLVKKLAKVMQEVKYIQKKGYNKFHQYKYATEADVAEKVREILAEQYVILIPNMTSHSIREHTTNKGNREYIVTVNMEFKFIDGETGEEITFNMVGEGQDPGDKATYKAITGAQKYALMKVFMIPTGDDPEADETVDERNNVGAQTKTDGKQNGKQSKLPVIKAKWQQLAGSLDGFDDWYNGQIAKKVTEQQMDEFLTKKLKEKGVA</sequence>
<dbReference type="InterPro" id="IPR007499">
    <property type="entry name" value="ERF_bacteria_virus"/>
</dbReference>
<organism evidence="1 2">
    <name type="scientific">Brevibacillus borstelensis AK1</name>
    <dbReference type="NCBI Taxonomy" id="1300222"/>
    <lineage>
        <taxon>Bacteria</taxon>
        <taxon>Bacillati</taxon>
        <taxon>Bacillota</taxon>
        <taxon>Bacilli</taxon>
        <taxon>Bacillales</taxon>
        <taxon>Paenibacillaceae</taxon>
        <taxon>Brevibacillus</taxon>
    </lineage>
</organism>
<comment type="caution">
    <text evidence="1">The sequence shown here is derived from an EMBL/GenBank/DDBJ whole genome shotgun (WGS) entry which is preliminary data.</text>
</comment>
<keyword evidence="2" id="KW-1185">Reference proteome</keyword>
<reference evidence="1 2" key="1">
    <citation type="submission" date="2013-03" db="EMBL/GenBank/DDBJ databases">
        <title>Assembly of a new bacterial strain Brevibacillus borstelensis AK1.</title>
        <authorList>
            <person name="Rajan I."/>
            <person name="PoliReddy D."/>
            <person name="Sugumar T."/>
            <person name="Rathinam K."/>
            <person name="Alqarawi S."/>
            <person name="Khalil A.B."/>
            <person name="Sivakumar N."/>
        </authorList>
    </citation>
    <scope>NUCLEOTIDE SEQUENCE [LARGE SCALE GENOMIC DNA]</scope>
    <source>
        <strain evidence="1 2">AK1</strain>
    </source>
</reference>
<dbReference type="PATRIC" id="fig|1300222.3.peg.338"/>
<dbReference type="Proteomes" id="UP000012081">
    <property type="component" value="Unassembled WGS sequence"/>
</dbReference>